<feature type="domain" description="ABC transmembrane type-1" evidence="8">
    <location>
        <begin position="108"/>
        <end position="286"/>
    </location>
</feature>
<dbReference type="EMBL" id="ADVR01000093">
    <property type="protein sequence ID" value="EFO79997.1"/>
    <property type="molecule type" value="Genomic_DNA"/>
</dbReference>
<dbReference type="PROSITE" id="PS50928">
    <property type="entry name" value="ABC_TM1"/>
    <property type="match status" value="1"/>
</dbReference>
<comment type="similarity">
    <text evidence="7">Belongs to the binding-protein-dependent transport system permease family.</text>
</comment>
<dbReference type="PANTHER" id="PTHR30151">
    <property type="entry name" value="ALKANE SULFONATE ABC TRANSPORTER-RELATED, MEMBRANE SUBUNIT"/>
    <property type="match status" value="1"/>
</dbReference>
<name>E1IFQ1_9CHLR</name>
<dbReference type="InterPro" id="IPR000515">
    <property type="entry name" value="MetI-like"/>
</dbReference>
<feature type="transmembrane region" description="Helical" evidence="7">
    <location>
        <begin position="172"/>
        <end position="197"/>
    </location>
</feature>
<feature type="transmembrane region" description="Helical" evidence="7">
    <location>
        <begin position="29"/>
        <end position="47"/>
    </location>
</feature>
<evidence type="ECO:0000256" key="6">
    <source>
        <dbReference type="ARBA" id="ARBA00023136"/>
    </source>
</evidence>
<organism evidence="9 10">
    <name type="scientific">Oscillochloris trichoides DG-6</name>
    <dbReference type="NCBI Taxonomy" id="765420"/>
    <lineage>
        <taxon>Bacteria</taxon>
        <taxon>Bacillati</taxon>
        <taxon>Chloroflexota</taxon>
        <taxon>Chloroflexia</taxon>
        <taxon>Chloroflexales</taxon>
        <taxon>Chloroflexineae</taxon>
        <taxon>Oscillochloridaceae</taxon>
        <taxon>Oscillochloris</taxon>
    </lineage>
</organism>
<dbReference type="AlphaFoldDB" id="E1IFQ1"/>
<evidence type="ECO:0000256" key="5">
    <source>
        <dbReference type="ARBA" id="ARBA00022989"/>
    </source>
</evidence>
<dbReference type="STRING" id="765420.OSCT_2152"/>
<dbReference type="SUPFAM" id="SSF161098">
    <property type="entry name" value="MetI-like"/>
    <property type="match status" value="1"/>
</dbReference>
<evidence type="ECO:0000256" key="7">
    <source>
        <dbReference type="RuleBase" id="RU363032"/>
    </source>
</evidence>
<keyword evidence="10" id="KW-1185">Reference proteome</keyword>
<evidence type="ECO:0000313" key="10">
    <source>
        <dbReference type="Proteomes" id="UP000054010"/>
    </source>
</evidence>
<evidence type="ECO:0000256" key="4">
    <source>
        <dbReference type="ARBA" id="ARBA00022692"/>
    </source>
</evidence>
<protein>
    <submittedName>
        <fullName evidence="9">Binding-protein-dependent transport systems inner membrane component</fullName>
    </submittedName>
</protein>
<dbReference type="eggNOG" id="COG0600">
    <property type="taxonomic scope" value="Bacteria"/>
</dbReference>
<gene>
    <name evidence="9" type="ORF">OSCT_2152</name>
</gene>
<dbReference type="GO" id="GO:0055085">
    <property type="term" value="P:transmembrane transport"/>
    <property type="evidence" value="ECO:0007669"/>
    <property type="project" value="InterPro"/>
</dbReference>
<feature type="transmembrane region" description="Helical" evidence="7">
    <location>
        <begin position="59"/>
        <end position="81"/>
    </location>
</feature>
<feature type="transmembrane region" description="Helical" evidence="7">
    <location>
        <begin position="110"/>
        <end position="133"/>
    </location>
</feature>
<accession>E1IFQ1</accession>
<dbReference type="GO" id="GO:0005886">
    <property type="term" value="C:plasma membrane"/>
    <property type="evidence" value="ECO:0007669"/>
    <property type="project" value="UniProtKB-SubCell"/>
</dbReference>
<comment type="caution">
    <text evidence="9">The sequence shown here is derived from an EMBL/GenBank/DDBJ whole genome shotgun (WGS) entry which is preliminary data.</text>
</comment>
<evidence type="ECO:0000256" key="3">
    <source>
        <dbReference type="ARBA" id="ARBA00022475"/>
    </source>
</evidence>
<dbReference type="Pfam" id="PF00528">
    <property type="entry name" value="BPD_transp_1"/>
    <property type="match status" value="1"/>
</dbReference>
<keyword evidence="5 7" id="KW-1133">Transmembrane helix</keyword>
<dbReference type="HOGENOM" id="CLU_046113_0_1_0"/>
<keyword evidence="3" id="KW-1003">Cell membrane</keyword>
<keyword evidence="6 7" id="KW-0472">Membrane</keyword>
<dbReference type="InterPro" id="IPR035906">
    <property type="entry name" value="MetI-like_sf"/>
</dbReference>
<evidence type="ECO:0000259" key="8">
    <source>
        <dbReference type="PROSITE" id="PS50928"/>
    </source>
</evidence>
<evidence type="ECO:0000256" key="1">
    <source>
        <dbReference type="ARBA" id="ARBA00004651"/>
    </source>
</evidence>
<feature type="transmembrane region" description="Helical" evidence="7">
    <location>
        <begin position="145"/>
        <end position="166"/>
    </location>
</feature>
<evidence type="ECO:0000256" key="2">
    <source>
        <dbReference type="ARBA" id="ARBA00022448"/>
    </source>
</evidence>
<reference evidence="9 10" key="1">
    <citation type="journal article" date="2011" name="J. Bacteriol.">
        <title>Draft genome sequence of the anoxygenic filamentous phototrophic bacterium Oscillochloris trichoides subsp. DG-6.</title>
        <authorList>
            <person name="Kuznetsov B.B."/>
            <person name="Ivanovsky R.N."/>
            <person name="Keppen O.I."/>
            <person name="Sukhacheva M.V."/>
            <person name="Bumazhkin B.K."/>
            <person name="Patutina E.O."/>
            <person name="Beletsky A.V."/>
            <person name="Mardanov A.V."/>
            <person name="Baslerov R.V."/>
            <person name="Panteleeva A.N."/>
            <person name="Kolganova T.V."/>
            <person name="Ravin N.V."/>
            <person name="Skryabin K.G."/>
        </authorList>
    </citation>
    <scope>NUCLEOTIDE SEQUENCE [LARGE SCALE GENOMIC DNA]</scope>
    <source>
        <strain evidence="9 10">DG-6</strain>
    </source>
</reference>
<evidence type="ECO:0000313" key="9">
    <source>
        <dbReference type="EMBL" id="EFO79997.1"/>
    </source>
</evidence>
<feature type="transmembrane region" description="Helical" evidence="7">
    <location>
        <begin position="218"/>
        <end position="250"/>
    </location>
</feature>
<comment type="subcellular location">
    <subcellularLocation>
        <location evidence="1 7">Cell membrane</location>
        <topology evidence="1 7">Multi-pass membrane protein</topology>
    </subcellularLocation>
</comment>
<keyword evidence="4 7" id="KW-0812">Transmembrane</keyword>
<dbReference type="PANTHER" id="PTHR30151:SF0">
    <property type="entry name" value="ABC TRANSPORTER PERMEASE PROTEIN MJ0413-RELATED"/>
    <property type="match status" value="1"/>
</dbReference>
<feature type="transmembrane region" description="Helical" evidence="7">
    <location>
        <begin position="270"/>
        <end position="289"/>
    </location>
</feature>
<proteinExistence type="inferred from homology"/>
<dbReference type="CDD" id="cd06261">
    <property type="entry name" value="TM_PBP2"/>
    <property type="match status" value="1"/>
</dbReference>
<dbReference type="Proteomes" id="UP000054010">
    <property type="component" value="Unassembled WGS sequence"/>
</dbReference>
<sequence length="305" mass="33484">MVLWLLVLAAHRLIPQVGASFKVPADYLTPVALVVLGIFGVTFGIAYRLPTQRPRVLAIYRVLIVLGAVLIPWEVASRLAWIKPPFFPSPSKVIGVYIEDSSKLLLSIAYSMRLLVVGYLIGCIAGVSFGLALGWSRRVSNWSMFWIRLIGPIPATAWIPLAIVIFPNSFTAGVFLIAFASWFPVMMLTWSGVAGVPKALLEAAQTLGADEKRLLRQVVIPAALPSVFVGLFMSLGTAFAILIVAEMLGVKAGLGWYITWAQGWSEYHKVYAAMLVLGALFITVVSGIFKIRDRLLGWQKGILRW</sequence>
<keyword evidence="2 7" id="KW-0813">Transport</keyword>
<dbReference type="Gene3D" id="1.10.3720.10">
    <property type="entry name" value="MetI-like"/>
    <property type="match status" value="1"/>
</dbReference>